<dbReference type="Proteomes" id="UP001417504">
    <property type="component" value="Unassembled WGS sequence"/>
</dbReference>
<protein>
    <submittedName>
        <fullName evidence="1">Uncharacterized protein</fullName>
    </submittedName>
</protein>
<organism evidence="1 2">
    <name type="scientific">Stephania japonica</name>
    <dbReference type="NCBI Taxonomy" id="461633"/>
    <lineage>
        <taxon>Eukaryota</taxon>
        <taxon>Viridiplantae</taxon>
        <taxon>Streptophyta</taxon>
        <taxon>Embryophyta</taxon>
        <taxon>Tracheophyta</taxon>
        <taxon>Spermatophyta</taxon>
        <taxon>Magnoliopsida</taxon>
        <taxon>Ranunculales</taxon>
        <taxon>Menispermaceae</taxon>
        <taxon>Menispermoideae</taxon>
        <taxon>Cissampelideae</taxon>
        <taxon>Stephania</taxon>
    </lineage>
</organism>
<reference evidence="1 2" key="1">
    <citation type="submission" date="2024-01" db="EMBL/GenBank/DDBJ databases">
        <title>Genome assemblies of Stephania.</title>
        <authorList>
            <person name="Yang L."/>
        </authorList>
    </citation>
    <scope>NUCLEOTIDE SEQUENCE [LARGE SCALE GENOMIC DNA]</scope>
    <source>
        <strain evidence="1">QJT</strain>
        <tissue evidence="1">Leaf</tissue>
    </source>
</reference>
<comment type="caution">
    <text evidence="1">The sequence shown here is derived from an EMBL/GenBank/DDBJ whole genome shotgun (WGS) entry which is preliminary data.</text>
</comment>
<sequence>MWVRVGDTPTCLGILENSPTSKLKPTYKTSHFYTLSRLEKELSDLGSAKGTTSSYMVFIFIV</sequence>
<name>A0AAP0EP98_9MAGN</name>
<dbReference type="EMBL" id="JBBNAE010000009">
    <property type="protein sequence ID" value="KAK9096904.1"/>
    <property type="molecule type" value="Genomic_DNA"/>
</dbReference>
<proteinExistence type="predicted"/>
<gene>
    <name evidence="1" type="ORF">Sjap_022401</name>
</gene>
<keyword evidence="2" id="KW-1185">Reference proteome</keyword>
<accession>A0AAP0EP98</accession>
<dbReference type="AlphaFoldDB" id="A0AAP0EP98"/>
<evidence type="ECO:0000313" key="2">
    <source>
        <dbReference type="Proteomes" id="UP001417504"/>
    </source>
</evidence>
<evidence type="ECO:0000313" key="1">
    <source>
        <dbReference type="EMBL" id="KAK9096904.1"/>
    </source>
</evidence>